<dbReference type="PANTHER" id="PTHR43557">
    <property type="entry name" value="APOPTOSIS-INDUCING FACTOR 1"/>
    <property type="match status" value="1"/>
</dbReference>
<protein>
    <submittedName>
        <fullName evidence="7">FAD-dependent oxidoreductase</fullName>
    </submittedName>
</protein>
<gene>
    <name evidence="7" type="ORF">KDL01_22085</name>
</gene>
<proteinExistence type="predicted"/>
<dbReference type="InterPro" id="IPR023753">
    <property type="entry name" value="FAD/NAD-binding_dom"/>
</dbReference>
<accession>A0A941ERF2</accession>
<comment type="caution">
    <text evidence="7">The sequence shown here is derived from an EMBL/GenBank/DDBJ whole genome shotgun (WGS) entry which is preliminary data.</text>
</comment>
<feature type="non-terminal residue" evidence="7">
    <location>
        <position position="1"/>
    </location>
</feature>
<dbReference type="GO" id="GO:0016651">
    <property type="term" value="F:oxidoreductase activity, acting on NAD(P)H"/>
    <property type="evidence" value="ECO:0007669"/>
    <property type="project" value="TreeGrafter"/>
</dbReference>
<evidence type="ECO:0000256" key="2">
    <source>
        <dbReference type="ARBA" id="ARBA00022630"/>
    </source>
</evidence>
<evidence type="ECO:0000259" key="5">
    <source>
        <dbReference type="Pfam" id="PF07992"/>
    </source>
</evidence>
<comment type="cofactor">
    <cofactor evidence="1">
        <name>FAD</name>
        <dbReference type="ChEBI" id="CHEBI:57692"/>
    </cofactor>
</comment>
<dbReference type="Gene3D" id="3.30.390.30">
    <property type="match status" value="1"/>
</dbReference>
<reference evidence="7" key="1">
    <citation type="submission" date="2021-04" db="EMBL/GenBank/DDBJ databases">
        <title>Genome based classification of Actinospica acidithermotolerans sp. nov., an actinobacterium isolated from an Indonesian hot spring.</title>
        <authorList>
            <person name="Kusuma A.B."/>
            <person name="Putra K.E."/>
            <person name="Nafisah S."/>
            <person name="Loh J."/>
            <person name="Nouioui I."/>
            <person name="Goodfellow M."/>
        </authorList>
    </citation>
    <scope>NUCLEOTIDE SEQUENCE</scope>
    <source>
        <strain evidence="7">CSCA 57</strain>
    </source>
</reference>
<feature type="domain" description="FAD/NAD(P)-binding" evidence="5">
    <location>
        <begin position="1"/>
        <end position="148"/>
    </location>
</feature>
<dbReference type="InterPro" id="IPR036188">
    <property type="entry name" value="FAD/NAD-bd_sf"/>
</dbReference>
<keyword evidence="3" id="KW-0274">FAD</keyword>
<dbReference type="Pfam" id="PF14759">
    <property type="entry name" value="Reductase_C"/>
    <property type="match status" value="1"/>
</dbReference>
<organism evidence="7 8">
    <name type="scientific">Actinospica durhamensis</name>
    <dbReference type="NCBI Taxonomy" id="1508375"/>
    <lineage>
        <taxon>Bacteria</taxon>
        <taxon>Bacillati</taxon>
        <taxon>Actinomycetota</taxon>
        <taxon>Actinomycetes</taxon>
        <taxon>Catenulisporales</taxon>
        <taxon>Actinospicaceae</taxon>
        <taxon>Actinospica</taxon>
    </lineage>
</organism>
<keyword evidence="4" id="KW-0560">Oxidoreductase</keyword>
<dbReference type="RefSeq" id="WP_212530470.1">
    <property type="nucleotide sequence ID" value="NZ_JAGSOG010000119.1"/>
</dbReference>
<keyword evidence="8" id="KW-1185">Reference proteome</keyword>
<dbReference type="EMBL" id="JAGSOG010000119">
    <property type="protein sequence ID" value="MBR7835981.1"/>
    <property type="molecule type" value="Genomic_DNA"/>
</dbReference>
<evidence type="ECO:0000259" key="6">
    <source>
        <dbReference type="Pfam" id="PF14759"/>
    </source>
</evidence>
<evidence type="ECO:0000256" key="4">
    <source>
        <dbReference type="ARBA" id="ARBA00023002"/>
    </source>
</evidence>
<keyword evidence="2" id="KW-0285">Flavoprotein</keyword>
<dbReference type="AlphaFoldDB" id="A0A941ERF2"/>
<dbReference type="InterPro" id="IPR050446">
    <property type="entry name" value="FAD-oxidoreductase/Apoptosis"/>
</dbReference>
<dbReference type="SUPFAM" id="SSF55424">
    <property type="entry name" value="FAD/NAD-linked reductases, dimerisation (C-terminal) domain"/>
    <property type="match status" value="1"/>
</dbReference>
<sequence length="251" mass="26380">VVGAGFLGAEAASVVRSAGVEVTVLEPAAVPLAHAVGRRVGEAVAKAHRDHGVDLRTGVAVASVAEGGVLLANGECVEADEVLVAVGSIPNTEWLRGSGLMLRDGLVCDACCRAAPGVFAVGDVARWHNPLYGVDMRLEHRTNASEQGVAVARNVLNPQAPKPFAPVPYFWSDQFDLRIQAHGYLRGHDAVALVEGDVGERRFVAAYRTGGCLAGVLAMGMAPRVLRPWRQLVAARATWAECVPIDAPVLD</sequence>
<dbReference type="Pfam" id="PF07992">
    <property type="entry name" value="Pyr_redox_2"/>
    <property type="match status" value="1"/>
</dbReference>
<dbReference type="InterPro" id="IPR016156">
    <property type="entry name" value="FAD/NAD-linked_Rdtase_dimer_sf"/>
</dbReference>
<dbReference type="SUPFAM" id="SSF51905">
    <property type="entry name" value="FAD/NAD(P)-binding domain"/>
    <property type="match status" value="1"/>
</dbReference>
<evidence type="ECO:0000313" key="8">
    <source>
        <dbReference type="Proteomes" id="UP000675781"/>
    </source>
</evidence>
<dbReference type="PANTHER" id="PTHR43557:SF2">
    <property type="entry name" value="RIESKE DOMAIN-CONTAINING PROTEIN-RELATED"/>
    <property type="match status" value="1"/>
</dbReference>
<dbReference type="Proteomes" id="UP000675781">
    <property type="component" value="Unassembled WGS sequence"/>
</dbReference>
<evidence type="ECO:0000256" key="3">
    <source>
        <dbReference type="ARBA" id="ARBA00022827"/>
    </source>
</evidence>
<dbReference type="InterPro" id="IPR028202">
    <property type="entry name" value="Reductase_C"/>
</dbReference>
<feature type="domain" description="Reductase C-terminal" evidence="6">
    <location>
        <begin position="169"/>
        <end position="239"/>
    </location>
</feature>
<evidence type="ECO:0000313" key="7">
    <source>
        <dbReference type="EMBL" id="MBR7835981.1"/>
    </source>
</evidence>
<dbReference type="PRINTS" id="PR00368">
    <property type="entry name" value="FADPNR"/>
</dbReference>
<evidence type="ECO:0000256" key="1">
    <source>
        <dbReference type="ARBA" id="ARBA00001974"/>
    </source>
</evidence>
<name>A0A941ERF2_9ACTN</name>
<dbReference type="GO" id="GO:0005737">
    <property type="term" value="C:cytoplasm"/>
    <property type="evidence" value="ECO:0007669"/>
    <property type="project" value="TreeGrafter"/>
</dbReference>
<dbReference type="Gene3D" id="3.50.50.60">
    <property type="entry name" value="FAD/NAD(P)-binding domain"/>
    <property type="match status" value="2"/>
</dbReference>